<dbReference type="InterPro" id="IPR000644">
    <property type="entry name" value="CBS_dom"/>
</dbReference>
<dbReference type="GO" id="GO:0034707">
    <property type="term" value="C:chloride channel complex"/>
    <property type="evidence" value="ECO:0007669"/>
    <property type="project" value="UniProtKB-KW"/>
</dbReference>
<keyword evidence="2" id="KW-0813">Transport</keyword>
<evidence type="ECO:0000259" key="13">
    <source>
        <dbReference type="PROSITE" id="PS51371"/>
    </source>
</evidence>
<dbReference type="InterPro" id="IPR014743">
    <property type="entry name" value="Cl-channel_core"/>
</dbReference>
<feature type="transmembrane region" description="Helical" evidence="11">
    <location>
        <begin position="322"/>
        <end position="341"/>
    </location>
</feature>
<feature type="transmembrane region" description="Helical" evidence="11">
    <location>
        <begin position="70"/>
        <end position="91"/>
    </location>
</feature>
<keyword evidence="8" id="KW-0868">Chloride</keyword>
<proteinExistence type="predicted"/>
<accession>A0A7V3E7F7</accession>
<reference evidence="14" key="1">
    <citation type="journal article" date="2020" name="mSystems">
        <title>Genome- and Community-Level Interaction Insights into Carbon Utilization and Element Cycling Functions of Hydrothermarchaeota in Hydrothermal Sediment.</title>
        <authorList>
            <person name="Zhou Z."/>
            <person name="Liu Y."/>
            <person name="Xu W."/>
            <person name="Pan J."/>
            <person name="Luo Z.H."/>
            <person name="Li M."/>
        </authorList>
    </citation>
    <scope>NUCLEOTIDE SEQUENCE [LARGE SCALE GENOMIC DNA]</scope>
    <source>
        <strain evidence="14">SpSt-479</strain>
    </source>
</reference>
<evidence type="ECO:0000259" key="12">
    <source>
        <dbReference type="PROSITE" id="PS51202"/>
    </source>
</evidence>
<evidence type="ECO:0000256" key="1">
    <source>
        <dbReference type="ARBA" id="ARBA00004141"/>
    </source>
</evidence>
<organism evidence="14">
    <name type="scientific">Ignavibacterium album</name>
    <dbReference type="NCBI Taxonomy" id="591197"/>
    <lineage>
        <taxon>Bacteria</taxon>
        <taxon>Pseudomonadati</taxon>
        <taxon>Ignavibacteriota</taxon>
        <taxon>Ignavibacteria</taxon>
        <taxon>Ignavibacteriales</taxon>
        <taxon>Ignavibacteriaceae</taxon>
        <taxon>Ignavibacterium</taxon>
    </lineage>
</organism>
<feature type="domain" description="CBS" evidence="13">
    <location>
        <begin position="572"/>
        <end position="632"/>
    </location>
</feature>
<dbReference type="GO" id="GO:0005254">
    <property type="term" value="F:chloride channel activity"/>
    <property type="evidence" value="ECO:0007669"/>
    <property type="project" value="UniProtKB-KW"/>
</dbReference>
<dbReference type="SUPFAM" id="SSF116726">
    <property type="entry name" value="TrkA C-terminal domain-like"/>
    <property type="match status" value="1"/>
</dbReference>
<keyword evidence="6 11" id="KW-0472">Membrane</keyword>
<dbReference type="CDD" id="cd02205">
    <property type="entry name" value="CBS_pair_SF"/>
    <property type="match status" value="1"/>
</dbReference>
<dbReference type="SMART" id="SM00116">
    <property type="entry name" value="CBS"/>
    <property type="match status" value="2"/>
</dbReference>
<protein>
    <submittedName>
        <fullName evidence="14">CBS domain-containing protein</fullName>
    </submittedName>
</protein>
<dbReference type="GO" id="GO:0006813">
    <property type="term" value="P:potassium ion transport"/>
    <property type="evidence" value="ECO:0007669"/>
    <property type="project" value="InterPro"/>
</dbReference>
<dbReference type="Gene3D" id="1.10.3080.10">
    <property type="entry name" value="Clc chloride channel"/>
    <property type="match status" value="1"/>
</dbReference>
<dbReference type="InterPro" id="IPR006037">
    <property type="entry name" value="RCK_C"/>
</dbReference>
<evidence type="ECO:0000256" key="4">
    <source>
        <dbReference type="ARBA" id="ARBA00022989"/>
    </source>
</evidence>
<dbReference type="PROSITE" id="PS51202">
    <property type="entry name" value="RCK_C"/>
    <property type="match status" value="1"/>
</dbReference>
<evidence type="ECO:0000256" key="10">
    <source>
        <dbReference type="PROSITE-ProRule" id="PRU00703"/>
    </source>
</evidence>
<evidence type="ECO:0000313" key="14">
    <source>
        <dbReference type="EMBL" id="HFI91293.1"/>
    </source>
</evidence>
<evidence type="ECO:0000256" key="8">
    <source>
        <dbReference type="ARBA" id="ARBA00023214"/>
    </source>
</evidence>
<gene>
    <name evidence="14" type="ORF">ENS31_07140</name>
</gene>
<comment type="subcellular location">
    <subcellularLocation>
        <location evidence="1">Membrane</location>
        <topology evidence="1">Multi-pass membrane protein</topology>
    </subcellularLocation>
</comment>
<keyword evidence="5" id="KW-0406">Ion transport</keyword>
<dbReference type="InterPro" id="IPR046342">
    <property type="entry name" value="CBS_dom_sf"/>
</dbReference>
<evidence type="ECO:0000256" key="11">
    <source>
        <dbReference type="SAM" id="Phobius"/>
    </source>
</evidence>
<feature type="transmembrane region" description="Helical" evidence="11">
    <location>
        <begin position="111"/>
        <end position="133"/>
    </location>
</feature>
<dbReference type="InterPro" id="IPR050368">
    <property type="entry name" value="ClC-type_chloride_channel"/>
</dbReference>
<dbReference type="Gene3D" id="3.30.70.1450">
    <property type="entry name" value="Regulator of K+ conductance, C-terminal domain"/>
    <property type="match status" value="1"/>
</dbReference>
<feature type="transmembrane region" description="Helical" evidence="11">
    <location>
        <begin position="288"/>
        <end position="306"/>
    </location>
</feature>
<dbReference type="Pfam" id="PF00571">
    <property type="entry name" value="CBS"/>
    <property type="match status" value="1"/>
</dbReference>
<evidence type="ECO:0000256" key="5">
    <source>
        <dbReference type="ARBA" id="ARBA00023065"/>
    </source>
</evidence>
<evidence type="ECO:0000256" key="3">
    <source>
        <dbReference type="ARBA" id="ARBA00022692"/>
    </source>
</evidence>
<feature type="transmembrane region" description="Helical" evidence="11">
    <location>
        <begin position="421"/>
        <end position="445"/>
    </location>
</feature>
<sequence length="736" mass="82006">MDLMILSTDRAHYLKKWLLLANSEERPEKDFISTKNKDVLIEQIKKIFDRLRISLSPYSKLFRKTELTDYTVFSLFSVVIGLASGFSAVIFHNAIEFFNDVFFEQTKDGLFFLGSAAVILLPVIGMLIQSLMIHLFPEEAKKKGVYEIVKVVATKGGNIKFSTTLFHFFAPVISIGSGVTLGPEGPAAQLGGGVANKIANIVYLGDEKKRIFTAAGAGAAIAAIFNTPLAGVFFALEIILLNDFHTPTFSALIIASVSASTISRIFLGNESVFVFQILEPIKYSHLHIYAILGILTGFVSIVFIRWDDLSKKMFNKIYNLNIPRIFVMSLVGVAIGVAGYFHKEIFGIGYKGINEILAESLSVQVVLIIFLLKFILVPLAANSGAFGGLFAPALFLGASFGFVFHQILLQYFGIETDLAAVVLITMGSMLGGIHTIPITAIMIIFEMTQDYSFILPLMLAVISSTLLVQISIKGTIHKRKLEDEGFSFQQNDPYSSLNHTRVEELTLKNINIVNEDTDINSIITRFLETPENILYVVNDQKKLSGFIQEKEIRSILNDYESIKNVLVAKDISNPSLVVIDSNSTLSDALRIMMKHNLTEIPVVMRSDNSEQTMGVLTLTEIQSVLSRENFKNQFATSLASELKTLKQRQSIRVSEDHSIKEIKVPQNLIGKTLSEIKLRNKFGIEVLMIKKTDVSIDGIQKQNLITAEPDYRFEIGDEIILFGKNENLRKFESENK</sequence>
<keyword evidence="3 11" id="KW-0812">Transmembrane</keyword>
<evidence type="ECO:0000256" key="7">
    <source>
        <dbReference type="ARBA" id="ARBA00023173"/>
    </source>
</evidence>
<dbReference type="EMBL" id="DSUJ01000008">
    <property type="protein sequence ID" value="HFI91293.1"/>
    <property type="molecule type" value="Genomic_DNA"/>
</dbReference>
<feature type="transmembrane region" description="Helical" evidence="11">
    <location>
        <begin position="451"/>
        <end position="472"/>
    </location>
</feature>
<dbReference type="PANTHER" id="PTHR43427:SF6">
    <property type="entry name" value="CHLORIDE CHANNEL PROTEIN CLC-E"/>
    <property type="match status" value="1"/>
</dbReference>
<evidence type="ECO:0000256" key="2">
    <source>
        <dbReference type="ARBA" id="ARBA00022448"/>
    </source>
</evidence>
<evidence type="ECO:0000256" key="9">
    <source>
        <dbReference type="ARBA" id="ARBA00023303"/>
    </source>
</evidence>
<feature type="transmembrane region" description="Helical" evidence="11">
    <location>
        <begin position="211"/>
        <end position="236"/>
    </location>
</feature>
<dbReference type="PROSITE" id="PS51371">
    <property type="entry name" value="CBS"/>
    <property type="match status" value="1"/>
</dbReference>
<keyword evidence="10" id="KW-0129">CBS domain</keyword>
<comment type="caution">
    <text evidence="14">The sequence shown here is derived from an EMBL/GenBank/DDBJ whole genome shotgun (WGS) entry which is preliminary data.</text>
</comment>
<feature type="transmembrane region" description="Helical" evidence="11">
    <location>
        <begin position="361"/>
        <end position="381"/>
    </location>
</feature>
<keyword evidence="9" id="KW-0407">Ion channel</keyword>
<feature type="domain" description="RCK C-terminal" evidence="12">
    <location>
        <begin position="646"/>
        <end position="736"/>
    </location>
</feature>
<dbReference type="InterPro" id="IPR001807">
    <property type="entry name" value="ClC"/>
</dbReference>
<name>A0A7V3E7F7_9BACT</name>
<dbReference type="InterPro" id="IPR036721">
    <property type="entry name" value="RCK_C_sf"/>
</dbReference>
<keyword evidence="7" id="KW-0869">Chloride channel</keyword>
<dbReference type="Pfam" id="PF02080">
    <property type="entry name" value="TrkA_C"/>
    <property type="match status" value="1"/>
</dbReference>
<keyword evidence="4 11" id="KW-1133">Transmembrane helix</keyword>
<dbReference type="Pfam" id="PF00654">
    <property type="entry name" value="Voltage_CLC"/>
    <property type="match status" value="1"/>
</dbReference>
<dbReference type="GO" id="GO:0008324">
    <property type="term" value="F:monoatomic cation transmembrane transporter activity"/>
    <property type="evidence" value="ECO:0007669"/>
    <property type="project" value="InterPro"/>
</dbReference>
<feature type="transmembrane region" description="Helical" evidence="11">
    <location>
        <begin position="387"/>
        <end position="409"/>
    </location>
</feature>
<dbReference type="SUPFAM" id="SSF81340">
    <property type="entry name" value="Clc chloride channel"/>
    <property type="match status" value="1"/>
</dbReference>
<dbReference type="CDD" id="cd00400">
    <property type="entry name" value="Voltage_gated_ClC"/>
    <property type="match status" value="1"/>
</dbReference>
<dbReference type="PANTHER" id="PTHR43427">
    <property type="entry name" value="CHLORIDE CHANNEL PROTEIN CLC-E"/>
    <property type="match status" value="1"/>
</dbReference>
<dbReference type="SUPFAM" id="SSF54631">
    <property type="entry name" value="CBS-domain pair"/>
    <property type="match status" value="1"/>
</dbReference>
<dbReference type="AlphaFoldDB" id="A0A7V3E7F7"/>
<evidence type="ECO:0000256" key="6">
    <source>
        <dbReference type="ARBA" id="ARBA00023136"/>
    </source>
</evidence>
<dbReference type="Gene3D" id="3.10.580.10">
    <property type="entry name" value="CBS-domain"/>
    <property type="match status" value="1"/>
</dbReference>
<dbReference type="PRINTS" id="PR00762">
    <property type="entry name" value="CLCHANNEL"/>
</dbReference>